<name>A0A7N9CQR0_MACFA</name>
<keyword evidence="1" id="KW-0472">Membrane</keyword>
<dbReference type="Ensembl" id="ENSMFAT00000087800.1">
    <property type="protein sequence ID" value="ENSMFAP00000053410.1"/>
    <property type="gene ID" value="ENSMFAG00000050749.1"/>
</dbReference>
<evidence type="ECO:0000313" key="2">
    <source>
        <dbReference type="Ensembl" id="ENSMFAP00000053410.1"/>
    </source>
</evidence>
<reference evidence="2" key="2">
    <citation type="submission" date="2025-08" db="UniProtKB">
        <authorList>
            <consortium name="Ensembl"/>
        </authorList>
    </citation>
    <scope>IDENTIFICATION</scope>
</reference>
<protein>
    <submittedName>
        <fullName evidence="2">Uncharacterized protein</fullName>
    </submittedName>
</protein>
<proteinExistence type="predicted"/>
<feature type="transmembrane region" description="Helical" evidence="1">
    <location>
        <begin position="142"/>
        <end position="164"/>
    </location>
</feature>
<sequence>IPAFLSSAEFFRKGRRKAELALFLESAFLGLSAVAQAYNPSTSGGRGGGGSPEVRWPTWQNPVSTKSTKISWAWWRAPVIPATGEAEAGESLEPGDRGCSERRWRHCTPAWATRAKLCLKTKQNKTKKQAVKLHLKRRKKCFSLGVCVCICLCMLCLPVLLLLACLPLSGEPVLGSVPIGFALCSENQEGPVVTAE</sequence>
<keyword evidence="1" id="KW-1133">Transmembrane helix</keyword>
<accession>A0A7N9CQR0</accession>
<reference evidence="2" key="3">
    <citation type="submission" date="2025-09" db="UniProtKB">
        <authorList>
            <consortium name="Ensembl"/>
        </authorList>
    </citation>
    <scope>IDENTIFICATION</scope>
</reference>
<dbReference type="AlphaFoldDB" id="A0A7N9CQR0"/>
<dbReference type="GeneTree" id="ENSGT00940000163244"/>
<reference evidence="2 3" key="1">
    <citation type="submission" date="2013-03" db="EMBL/GenBank/DDBJ databases">
        <authorList>
            <person name="Warren W."/>
            <person name="Wilson R.K."/>
        </authorList>
    </citation>
    <scope>NUCLEOTIDE SEQUENCE</scope>
</reference>
<dbReference type="Proteomes" id="UP000233100">
    <property type="component" value="Chromosome 20"/>
</dbReference>
<evidence type="ECO:0000256" key="1">
    <source>
        <dbReference type="SAM" id="Phobius"/>
    </source>
</evidence>
<keyword evidence="1" id="KW-0812">Transmembrane</keyword>
<organism evidence="2 3">
    <name type="scientific">Macaca fascicularis</name>
    <name type="common">Crab-eating macaque</name>
    <name type="synonym">Cynomolgus monkey</name>
    <dbReference type="NCBI Taxonomy" id="9541"/>
    <lineage>
        <taxon>Eukaryota</taxon>
        <taxon>Metazoa</taxon>
        <taxon>Chordata</taxon>
        <taxon>Craniata</taxon>
        <taxon>Vertebrata</taxon>
        <taxon>Euteleostomi</taxon>
        <taxon>Mammalia</taxon>
        <taxon>Eutheria</taxon>
        <taxon>Euarchontoglires</taxon>
        <taxon>Primates</taxon>
        <taxon>Haplorrhini</taxon>
        <taxon>Catarrhini</taxon>
        <taxon>Cercopithecidae</taxon>
        <taxon>Cercopithecinae</taxon>
        <taxon>Macaca</taxon>
    </lineage>
</organism>
<keyword evidence="3" id="KW-1185">Reference proteome</keyword>
<evidence type="ECO:0000313" key="3">
    <source>
        <dbReference type="Proteomes" id="UP000233100"/>
    </source>
</evidence>